<dbReference type="PANTHER" id="PTHR43065">
    <property type="entry name" value="SENSOR HISTIDINE KINASE"/>
    <property type="match status" value="1"/>
</dbReference>
<keyword evidence="1" id="KW-0600">Photoreceptor protein</keyword>
<evidence type="ECO:0000256" key="4">
    <source>
        <dbReference type="ARBA" id="ARBA00023170"/>
    </source>
</evidence>
<protein>
    <recommendedName>
        <fullName evidence="9">GAF domain-containing protein</fullName>
    </recommendedName>
</protein>
<dbReference type="SUPFAM" id="SSF55785">
    <property type="entry name" value="PYP-like sensor domain (PAS domain)"/>
    <property type="match status" value="1"/>
</dbReference>
<reference evidence="8" key="1">
    <citation type="journal article" date="2019" name="Int. J. Syst. Evol. Microbiol.">
        <title>The Global Catalogue of Microorganisms (GCM) 10K type strain sequencing project: providing services to taxonomists for standard genome sequencing and annotation.</title>
        <authorList>
            <consortium name="The Broad Institute Genomics Platform"/>
            <consortium name="The Broad Institute Genome Sequencing Center for Infectious Disease"/>
            <person name="Wu L."/>
            <person name="Ma J."/>
        </authorList>
    </citation>
    <scope>NUCLEOTIDE SEQUENCE [LARGE SCALE GENOMIC DNA]</scope>
    <source>
        <strain evidence="8">JCM 18283</strain>
    </source>
</reference>
<dbReference type="InterPro" id="IPR000014">
    <property type="entry name" value="PAS"/>
</dbReference>
<dbReference type="PROSITE" id="PS50112">
    <property type="entry name" value="PAS"/>
    <property type="match status" value="1"/>
</dbReference>
<dbReference type="PRINTS" id="PR01033">
    <property type="entry name" value="PHYTOCHROME"/>
</dbReference>
<dbReference type="EMBL" id="BAABJI010000002">
    <property type="protein sequence ID" value="GAA4918062.1"/>
    <property type="molecule type" value="Genomic_DNA"/>
</dbReference>
<gene>
    <name evidence="7" type="ORF">GCM10023313_22120</name>
</gene>
<evidence type="ECO:0000259" key="6">
    <source>
        <dbReference type="PROSITE" id="PS50112"/>
    </source>
</evidence>
<dbReference type="Pfam" id="PF00360">
    <property type="entry name" value="PHY"/>
    <property type="match status" value="1"/>
</dbReference>
<dbReference type="InterPro" id="IPR016132">
    <property type="entry name" value="Phyto_chromo_attachment"/>
</dbReference>
<keyword evidence="2" id="KW-0716">Sensory transduction</keyword>
<dbReference type="CDD" id="cd00130">
    <property type="entry name" value="PAS"/>
    <property type="match status" value="1"/>
</dbReference>
<dbReference type="InterPro" id="IPR013654">
    <property type="entry name" value="PAS_2"/>
</dbReference>
<dbReference type="Pfam" id="PF08446">
    <property type="entry name" value="PAS_2"/>
    <property type="match status" value="1"/>
</dbReference>
<evidence type="ECO:0000259" key="5">
    <source>
        <dbReference type="PROSITE" id="PS50046"/>
    </source>
</evidence>
<evidence type="ECO:0000313" key="8">
    <source>
        <dbReference type="Proteomes" id="UP001501436"/>
    </source>
</evidence>
<proteinExistence type="predicted"/>
<dbReference type="InterPro" id="IPR035965">
    <property type="entry name" value="PAS-like_dom_sf"/>
</dbReference>
<dbReference type="PROSITE" id="PS50046">
    <property type="entry name" value="PHYTOCHROME_2"/>
    <property type="match status" value="1"/>
</dbReference>
<dbReference type="InterPro" id="IPR043150">
    <property type="entry name" value="Phytochrome_PHY_sf"/>
</dbReference>
<dbReference type="Gene3D" id="3.30.450.20">
    <property type="entry name" value="PAS domain"/>
    <property type="match status" value="1"/>
</dbReference>
<organism evidence="7 8">
    <name type="scientific">Mucilaginibacter defluvii</name>
    <dbReference type="NCBI Taxonomy" id="1196019"/>
    <lineage>
        <taxon>Bacteria</taxon>
        <taxon>Pseudomonadati</taxon>
        <taxon>Bacteroidota</taxon>
        <taxon>Sphingobacteriia</taxon>
        <taxon>Sphingobacteriales</taxon>
        <taxon>Sphingobacteriaceae</taxon>
        <taxon>Mucilaginibacter</taxon>
    </lineage>
</organism>
<keyword evidence="3" id="KW-0157">Chromophore</keyword>
<feature type="domain" description="Phytochrome chromophore attachment site" evidence="5">
    <location>
        <begin position="141"/>
        <end position="299"/>
    </location>
</feature>
<dbReference type="RefSeq" id="WP_345331263.1">
    <property type="nucleotide sequence ID" value="NZ_BAABJI010000002.1"/>
</dbReference>
<dbReference type="SUPFAM" id="SSF55781">
    <property type="entry name" value="GAF domain-like"/>
    <property type="match status" value="2"/>
</dbReference>
<keyword evidence="8" id="KW-1185">Reference proteome</keyword>
<name>A0ABP9FY53_9SPHI</name>
<dbReference type="InterPro" id="IPR003018">
    <property type="entry name" value="GAF"/>
</dbReference>
<evidence type="ECO:0000256" key="3">
    <source>
        <dbReference type="ARBA" id="ARBA00022991"/>
    </source>
</evidence>
<evidence type="ECO:0008006" key="9">
    <source>
        <dbReference type="Google" id="ProtNLM"/>
    </source>
</evidence>
<sequence length="504" mass="57077">MAEKKNYDSDFCGNLPLNHINVIQDYGYLLVLEAGSLNIIQCSDNLTELLELPAKELITKNISDLAGPDQLDKLKQRLDDAVQAKAPLTFNLHGHSMEILIHVKEGYVILEMEKKLGADRVFTEAFEEVKLAIARLEACQTAEEICRVGIAEIKKITGFDGVMMYRFDEDWNGTVIAEEKTGDLEHYLGLTFPASDVPRQARQLYLKNPYRLIPDRTYKPISLYPIVNLVTKTFTDLSDCNVRGVAAVHLEYLKNMGVTASMSIRVIYHGQLWGLIACHHITDKYLSLEVCSICELLSSIISARIESLLHKNEADVETELQKEQTLLMARVYAEDDLIRGLLTEDQPNITELFNASGAVAVINGVVWGIKNIPDQEFVENLILWLQTKRVERVFATDHLPELYDDALPIAEIASGILAIPVDADRGDFIICFRGEVKREIKWGGNPDQAINFELDGKNYHPRNSFNLWQQTVHQTSPPWTAQEMAVAETMRSFIYEFQTKNNKF</sequence>
<dbReference type="PANTHER" id="PTHR43065:SF42">
    <property type="entry name" value="TWO-COMPONENT SENSOR PPRA"/>
    <property type="match status" value="1"/>
</dbReference>
<dbReference type="Gene3D" id="3.30.450.40">
    <property type="match status" value="1"/>
</dbReference>
<feature type="domain" description="PAS" evidence="6">
    <location>
        <begin position="29"/>
        <end position="85"/>
    </location>
</feature>
<accession>A0ABP9FY53</accession>
<keyword evidence="4" id="KW-0675">Receptor</keyword>
<dbReference type="InterPro" id="IPR001294">
    <property type="entry name" value="Phytochrome"/>
</dbReference>
<dbReference type="Proteomes" id="UP001501436">
    <property type="component" value="Unassembled WGS sequence"/>
</dbReference>
<dbReference type="InterPro" id="IPR029016">
    <property type="entry name" value="GAF-like_dom_sf"/>
</dbReference>
<evidence type="ECO:0000256" key="2">
    <source>
        <dbReference type="ARBA" id="ARBA00022606"/>
    </source>
</evidence>
<comment type="caution">
    <text evidence="7">The sequence shown here is derived from an EMBL/GenBank/DDBJ whole genome shotgun (WGS) entry which is preliminary data.</text>
</comment>
<dbReference type="SMART" id="SM00065">
    <property type="entry name" value="GAF"/>
    <property type="match status" value="1"/>
</dbReference>
<dbReference type="Pfam" id="PF01590">
    <property type="entry name" value="GAF"/>
    <property type="match status" value="1"/>
</dbReference>
<evidence type="ECO:0000313" key="7">
    <source>
        <dbReference type="EMBL" id="GAA4918062.1"/>
    </source>
</evidence>
<dbReference type="InterPro" id="IPR013515">
    <property type="entry name" value="Phytochrome_cen-reg"/>
</dbReference>
<dbReference type="Gene3D" id="3.30.450.270">
    <property type="match status" value="1"/>
</dbReference>
<evidence type="ECO:0000256" key="1">
    <source>
        <dbReference type="ARBA" id="ARBA00022543"/>
    </source>
</evidence>